<evidence type="ECO:0000256" key="1">
    <source>
        <dbReference type="ARBA" id="ARBA00004141"/>
    </source>
</evidence>
<keyword evidence="3 6" id="KW-0812">Transmembrane</keyword>
<evidence type="ECO:0000313" key="9">
    <source>
        <dbReference type="Proteomes" id="UP000655830"/>
    </source>
</evidence>
<feature type="transmembrane region" description="Helical" evidence="6">
    <location>
        <begin position="422"/>
        <end position="443"/>
    </location>
</feature>
<feature type="transmembrane region" description="Helical" evidence="6">
    <location>
        <begin position="36"/>
        <end position="53"/>
    </location>
</feature>
<evidence type="ECO:0000256" key="2">
    <source>
        <dbReference type="ARBA" id="ARBA00022448"/>
    </source>
</evidence>
<reference evidence="8" key="1">
    <citation type="submission" date="2020-08" db="EMBL/GenBank/DDBJ databases">
        <title>Genome public.</title>
        <authorList>
            <person name="Liu C."/>
            <person name="Sun Q."/>
        </authorList>
    </citation>
    <scope>NUCLEOTIDE SEQUENCE</scope>
    <source>
        <strain evidence="8">NSJ-12</strain>
    </source>
</reference>
<feature type="transmembrane region" description="Helical" evidence="6">
    <location>
        <begin position="59"/>
        <end position="77"/>
    </location>
</feature>
<dbReference type="GO" id="GO:0022857">
    <property type="term" value="F:transmembrane transporter activity"/>
    <property type="evidence" value="ECO:0007669"/>
    <property type="project" value="TreeGrafter"/>
</dbReference>
<accession>A0A926IF38</accession>
<feature type="domain" description="Citrate transporter-like" evidence="7">
    <location>
        <begin position="51"/>
        <end position="418"/>
    </location>
</feature>
<sequence length="482" mass="53038">MQQTERRLNYWYLINSIIGVSLMLFFKFIPAPAPITPVGMEVLGIFFGVIYLWTTCDSIWPSLVGVSLLGISSYAPMNTILMNFLGDSTVVQMLFIMVLVGAVVQSGLTNYIGRWFLTRKIINGKPWVFSFMLLLGVYVLAFLSSAFAPTFLFWPILYGIFKELDYKPGDKYPTLMLIAVVITAIFGVASAPFKDVPLILLSNYKNVSGVEVNYASYMGLTIPLSLICLTVLILFMKYVLRPDVTSLKAINAEMFNKNPLPSLTFKHKLLATAFGLFVILMLLPGILPAGPLQQFFNDNKFGFAVLLVGILCGLKLEGKFVIDYQTVMSTQVQWSTVFLIAAALTIGNALTSEATGVTPFLKQTLTPIFGGTSEFVFIAMILVIGLILTNLCNSAVIGMIFIPIIFTFCGTMGISADPIVSIFIFLVLMALVTPAASPYAALIHGNKTWFKTSDIYKYTTIISAVMLLIILVIGIPLSKLVF</sequence>
<gene>
    <name evidence="8" type="ORF">H8718_17690</name>
</gene>
<feature type="transmembrane region" description="Helical" evidence="6">
    <location>
        <begin position="128"/>
        <end position="154"/>
    </location>
</feature>
<evidence type="ECO:0000313" key="8">
    <source>
        <dbReference type="EMBL" id="MBC8581332.1"/>
    </source>
</evidence>
<comment type="caution">
    <text evidence="8">The sequence shown here is derived from an EMBL/GenBank/DDBJ whole genome shotgun (WGS) entry which is preliminary data.</text>
</comment>
<name>A0A926IF38_9FIRM</name>
<proteinExistence type="predicted"/>
<evidence type="ECO:0000256" key="5">
    <source>
        <dbReference type="ARBA" id="ARBA00023136"/>
    </source>
</evidence>
<feature type="transmembrane region" description="Helical" evidence="6">
    <location>
        <begin position="455"/>
        <end position="477"/>
    </location>
</feature>
<dbReference type="GO" id="GO:0005886">
    <property type="term" value="C:plasma membrane"/>
    <property type="evidence" value="ECO:0007669"/>
    <property type="project" value="TreeGrafter"/>
</dbReference>
<evidence type="ECO:0000256" key="4">
    <source>
        <dbReference type="ARBA" id="ARBA00022989"/>
    </source>
</evidence>
<dbReference type="AlphaFoldDB" id="A0A926IF38"/>
<feature type="transmembrane region" description="Helical" evidence="6">
    <location>
        <begin position="269"/>
        <end position="289"/>
    </location>
</feature>
<dbReference type="RefSeq" id="WP_249334198.1">
    <property type="nucleotide sequence ID" value="NZ_JACRSY010000046.1"/>
</dbReference>
<evidence type="ECO:0000256" key="6">
    <source>
        <dbReference type="SAM" id="Phobius"/>
    </source>
</evidence>
<dbReference type="InterPro" id="IPR004680">
    <property type="entry name" value="Cit_transptr-like_dom"/>
</dbReference>
<evidence type="ECO:0000256" key="3">
    <source>
        <dbReference type="ARBA" id="ARBA00022692"/>
    </source>
</evidence>
<keyword evidence="9" id="KW-1185">Reference proteome</keyword>
<feature type="transmembrane region" description="Helical" evidence="6">
    <location>
        <begin position="175"/>
        <end position="194"/>
    </location>
</feature>
<keyword evidence="2" id="KW-0813">Transport</keyword>
<feature type="transmembrane region" description="Helical" evidence="6">
    <location>
        <begin position="12"/>
        <end position="29"/>
    </location>
</feature>
<comment type="subcellular location">
    <subcellularLocation>
        <location evidence="1">Membrane</location>
        <topology evidence="1">Multi-pass membrane protein</topology>
    </subcellularLocation>
</comment>
<dbReference type="PANTHER" id="PTHR10283">
    <property type="entry name" value="SOLUTE CARRIER FAMILY 13 MEMBER"/>
    <property type="match status" value="1"/>
</dbReference>
<dbReference type="Pfam" id="PF03600">
    <property type="entry name" value="CitMHS"/>
    <property type="match status" value="1"/>
</dbReference>
<organism evidence="8 9">
    <name type="scientific">Zhenhengia yiwuensis</name>
    <dbReference type="NCBI Taxonomy" id="2763666"/>
    <lineage>
        <taxon>Bacteria</taxon>
        <taxon>Bacillati</taxon>
        <taxon>Bacillota</taxon>
        <taxon>Clostridia</taxon>
        <taxon>Lachnospirales</taxon>
        <taxon>Lachnospiraceae</taxon>
        <taxon>Zhenhengia</taxon>
    </lineage>
</organism>
<evidence type="ECO:0000259" key="7">
    <source>
        <dbReference type="Pfam" id="PF03600"/>
    </source>
</evidence>
<feature type="transmembrane region" description="Helical" evidence="6">
    <location>
        <begin position="395"/>
        <end position="416"/>
    </location>
</feature>
<feature type="transmembrane region" description="Helical" evidence="6">
    <location>
        <begin position="334"/>
        <end position="352"/>
    </location>
</feature>
<feature type="transmembrane region" description="Helical" evidence="6">
    <location>
        <begin position="89"/>
        <end position="108"/>
    </location>
</feature>
<keyword evidence="4 6" id="KW-1133">Transmembrane helix</keyword>
<keyword evidence="5 6" id="KW-0472">Membrane</keyword>
<feature type="transmembrane region" description="Helical" evidence="6">
    <location>
        <begin position="214"/>
        <end position="240"/>
    </location>
</feature>
<protein>
    <submittedName>
        <fullName evidence="8">SLC13 family permease</fullName>
    </submittedName>
</protein>
<dbReference type="Proteomes" id="UP000655830">
    <property type="component" value="Unassembled WGS sequence"/>
</dbReference>
<feature type="transmembrane region" description="Helical" evidence="6">
    <location>
        <begin position="364"/>
        <end position="388"/>
    </location>
</feature>
<dbReference type="EMBL" id="JACRSY010000046">
    <property type="protein sequence ID" value="MBC8581332.1"/>
    <property type="molecule type" value="Genomic_DNA"/>
</dbReference>